<dbReference type="AlphaFoldDB" id="A0A1B1CP80"/>
<gene>
    <name evidence="1" type="ORF">BA011_36085</name>
    <name evidence="2" type="ORF">BMW22_36000</name>
</gene>
<geneLocation type="plasmid" evidence="2">
    <name>unnamed3</name>
</geneLocation>
<evidence type="ECO:0000313" key="3">
    <source>
        <dbReference type="Proteomes" id="UP000092691"/>
    </source>
</evidence>
<name>A0A1B1CP80_RHILE</name>
<dbReference type="RefSeq" id="WP_064697748.1">
    <property type="nucleotide sequence ID" value="NZ_CP016292.1"/>
</dbReference>
<accession>A0A1B1CP80</accession>
<dbReference type="EMBL" id="CP016292">
    <property type="protein sequence ID" value="ANP91531.1"/>
    <property type="molecule type" value="Genomic_DNA"/>
</dbReference>
<dbReference type="Proteomes" id="UP000092691">
    <property type="component" value="Plasmid unnamed4"/>
</dbReference>
<evidence type="ECO:0000313" key="2">
    <source>
        <dbReference type="EMBL" id="API56812.1"/>
    </source>
</evidence>
<proteinExistence type="predicted"/>
<geneLocation type="plasmid" evidence="1 3">
    <name>unnamed4</name>
</geneLocation>
<reference evidence="1 3" key="1">
    <citation type="submission" date="2016-06" db="EMBL/GenBank/DDBJ databases">
        <title>Microsymbionts genomes from the relict species Vavilovia formosa.</title>
        <authorList>
            <person name="Chirak E."/>
            <person name="Kimeklis A."/>
            <person name="Andronov E."/>
        </authorList>
    </citation>
    <scope>NUCLEOTIDE SEQUENCE [LARGE SCALE GENOMIC DNA]</scope>
    <source>
        <strain evidence="1 3">Vaf10</strain>
        <plasmid evidence="3">Plasmid unnamed4</plasmid>
        <plasmid evidence="1">unnamed4</plasmid>
    </source>
</reference>
<dbReference type="SUPFAM" id="SSF50199">
    <property type="entry name" value="Staphylococcal nuclease"/>
    <property type="match status" value="1"/>
</dbReference>
<organism evidence="1 3">
    <name type="scientific">Rhizobium leguminosarum</name>
    <dbReference type="NCBI Taxonomy" id="384"/>
    <lineage>
        <taxon>Bacteria</taxon>
        <taxon>Pseudomonadati</taxon>
        <taxon>Pseudomonadota</taxon>
        <taxon>Alphaproteobacteria</taxon>
        <taxon>Hyphomicrobiales</taxon>
        <taxon>Rhizobiaceae</taxon>
        <taxon>Rhizobium/Agrobacterium group</taxon>
        <taxon>Rhizobium</taxon>
    </lineage>
</organism>
<dbReference type="EMBL" id="CP018231">
    <property type="protein sequence ID" value="API56812.1"/>
    <property type="molecule type" value="Genomic_DNA"/>
</dbReference>
<geneLocation type="plasmid" evidence="4">
    <name>unnamed3 sequence</name>
</geneLocation>
<dbReference type="InterPro" id="IPR035437">
    <property type="entry name" value="SNase_OB-fold_sf"/>
</dbReference>
<evidence type="ECO:0000313" key="4">
    <source>
        <dbReference type="Proteomes" id="UP000183050"/>
    </source>
</evidence>
<evidence type="ECO:0000313" key="1">
    <source>
        <dbReference type="EMBL" id="ANP91531.1"/>
    </source>
</evidence>
<dbReference type="Proteomes" id="UP000183050">
    <property type="component" value="Plasmid unnamed3"/>
</dbReference>
<protein>
    <submittedName>
        <fullName evidence="1">Succinoglycan biosynthesis protein exoi</fullName>
    </submittedName>
</protein>
<reference evidence="2 4" key="2">
    <citation type="submission" date="2016-11" db="EMBL/GenBank/DDBJ databases">
        <title>Rhizobium leguminosarum bv. viciae strain Vaf12 isolated from Vavilovia formosa root nodules from Russia, Dagestan.</title>
        <authorList>
            <person name="Kimeklis A."/>
        </authorList>
    </citation>
    <scope>NUCLEOTIDE SEQUENCE [LARGE SCALE GENOMIC DNA]</scope>
    <source>
        <strain evidence="2 4">Vaf-108</strain>
        <plasmid evidence="4">Plasmid unnamed3 sequence</plasmid>
        <plasmid evidence="2">unnamed3</plasmid>
    </source>
</reference>
<keyword evidence="1" id="KW-0614">Plasmid</keyword>
<sequence length="199" mass="20838">MSPHALMVVAVLFTAVAAIPIAPQKAYAQTAQQSARTFTVPQIGLTFLTGDSWLQAAKTIRLYGVQACLRGTTYTDKAGKSQDCGAVSLAMLAAIVRDTRPTCAPVAQLSLRASSSTGAPTSTILVICSAHVGSNVLDLGTILITQGFAFAAITNTGQPVYAPYIAEEAIAHNARVGLWAFPDMPHPNQSLISHTSGRQ</sequence>
<dbReference type="OrthoDB" id="8126240at2"/>